<proteinExistence type="predicted"/>
<dbReference type="AlphaFoldDB" id="A0AAV7R4C4"/>
<protein>
    <submittedName>
        <fullName evidence="1">Uncharacterized protein</fullName>
    </submittedName>
</protein>
<keyword evidence="2" id="KW-1185">Reference proteome</keyword>
<dbReference type="Proteomes" id="UP001066276">
    <property type="component" value="Chromosome 6"/>
</dbReference>
<dbReference type="EMBL" id="JANPWB010000010">
    <property type="protein sequence ID" value="KAJ1146111.1"/>
    <property type="molecule type" value="Genomic_DNA"/>
</dbReference>
<name>A0AAV7R4C4_PLEWA</name>
<sequence length="144" mass="15898">MAARGVRARRRSAGPRCHGNCGRRARICGAALRGNYAPSVEASELLQTLGELLTVVHAHPKSPPPPAAPVIITGYLNIKRHSSGVQTNARWLQQPPRERSGEHLGAERSLRMYPRRAWALRSVFYPALPSLLLETLQHHPFTSS</sequence>
<reference evidence="1" key="1">
    <citation type="journal article" date="2022" name="bioRxiv">
        <title>Sequencing and chromosome-scale assembly of the giantPleurodeles waltlgenome.</title>
        <authorList>
            <person name="Brown T."/>
            <person name="Elewa A."/>
            <person name="Iarovenko S."/>
            <person name="Subramanian E."/>
            <person name="Araus A.J."/>
            <person name="Petzold A."/>
            <person name="Susuki M."/>
            <person name="Suzuki K.-i.T."/>
            <person name="Hayashi T."/>
            <person name="Toyoda A."/>
            <person name="Oliveira C."/>
            <person name="Osipova E."/>
            <person name="Leigh N.D."/>
            <person name="Simon A."/>
            <person name="Yun M.H."/>
        </authorList>
    </citation>
    <scope>NUCLEOTIDE SEQUENCE</scope>
    <source>
        <strain evidence="1">20211129_DDA</strain>
        <tissue evidence="1">Liver</tissue>
    </source>
</reference>
<gene>
    <name evidence="1" type="ORF">NDU88_012393</name>
</gene>
<evidence type="ECO:0000313" key="1">
    <source>
        <dbReference type="EMBL" id="KAJ1146111.1"/>
    </source>
</evidence>
<evidence type="ECO:0000313" key="2">
    <source>
        <dbReference type="Proteomes" id="UP001066276"/>
    </source>
</evidence>
<comment type="caution">
    <text evidence="1">The sequence shown here is derived from an EMBL/GenBank/DDBJ whole genome shotgun (WGS) entry which is preliminary data.</text>
</comment>
<organism evidence="1 2">
    <name type="scientific">Pleurodeles waltl</name>
    <name type="common">Iberian ribbed newt</name>
    <dbReference type="NCBI Taxonomy" id="8319"/>
    <lineage>
        <taxon>Eukaryota</taxon>
        <taxon>Metazoa</taxon>
        <taxon>Chordata</taxon>
        <taxon>Craniata</taxon>
        <taxon>Vertebrata</taxon>
        <taxon>Euteleostomi</taxon>
        <taxon>Amphibia</taxon>
        <taxon>Batrachia</taxon>
        <taxon>Caudata</taxon>
        <taxon>Salamandroidea</taxon>
        <taxon>Salamandridae</taxon>
        <taxon>Pleurodelinae</taxon>
        <taxon>Pleurodeles</taxon>
    </lineage>
</organism>
<accession>A0AAV7R4C4</accession>